<name>A0A3G4ZRA2_9VIRU</name>
<accession>A0A3G4ZRA2</accession>
<proteinExistence type="predicted"/>
<organism evidence="1">
    <name type="scientific">Dasosvirus sp</name>
    <dbReference type="NCBI Taxonomy" id="2487764"/>
    <lineage>
        <taxon>Viruses</taxon>
        <taxon>Varidnaviria</taxon>
        <taxon>Bamfordvirae</taxon>
        <taxon>Nucleocytoviricota</taxon>
        <taxon>Megaviricetes</taxon>
        <taxon>Imitervirales</taxon>
        <taxon>Mimiviridae</taxon>
        <taxon>Klosneuvirinae</taxon>
    </lineage>
</organism>
<reference evidence="1" key="1">
    <citation type="submission" date="2018-10" db="EMBL/GenBank/DDBJ databases">
        <title>Hidden diversity of soil giant viruses.</title>
        <authorList>
            <person name="Schulz F."/>
            <person name="Alteio L."/>
            <person name="Goudeau D."/>
            <person name="Ryan E.M."/>
            <person name="Malmstrom R.R."/>
            <person name="Blanchard J."/>
            <person name="Woyke T."/>
        </authorList>
    </citation>
    <scope>NUCLEOTIDE SEQUENCE</scope>
    <source>
        <strain evidence="1">DSV1</strain>
    </source>
</reference>
<sequence>MIQPVQSNYSKKYKQLSKYKCQEFHKSIENIQQLLELIKIPNAINILRSQYCVLPYYSKKSPDLVLLKAINRTDLSKNVCQNIIIDTKTESLVAYPLDKLIDISDQNIFDRDIQQIFDKIDGIFCFLYWYQNKWNLGTDSNPDGDTIIGFQKQTKQNRGEVALDQLFWEVFQEKDYSTEHLDTKYTYVFELVVHNYVKIIPYIDNNLYLIAVRNMNTIKELNIMSREFDCFARPKIYRSLEEFKQIDQNTHEGCVIVTNNFDRFKIKTVEFIKKVYIFPSLRTAKRDVNINLHLLKVIQESKVSELSRYCPEYRDPIQMIRNSIDLFINNIKDIYDKIIEEKIDRKTFTSLIQKYN</sequence>
<gene>
    <name evidence="1" type="ORF">Dasosvirus3_1</name>
</gene>
<evidence type="ECO:0008006" key="2">
    <source>
        <dbReference type="Google" id="ProtNLM"/>
    </source>
</evidence>
<evidence type="ECO:0000313" key="1">
    <source>
        <dbReference type="EMBL" id="AYV77442.1"/>
    </source>
</evidence>
<dbReference type="EMBL" id="MK072044">
    <property type="protein sequence ID" value="AYV77442.1"/>
    <property type="molecule type" value="Genomic_DNA"/>
</dbReference>
<feature type="non-terminal residue" evidence="1">
    <location>
        <position position="356"/>
    </location>
</feature>
<protein>
    <recommendedName>
        <fullName evidence="2">RNA ligase</fullName>
    </recommendedName>
</protein>